<evidence type="ECO:0008006" key="3">
    <source>
        <dbReference type="Google" id="ProtNLM"/>
    </source>
</evidence>
<reference evidence="1" key="1">
    <citation type="submission" date="2016-01" db="EMBL/GenBank/DDBJ databases">
        <authorList>
            <person name="Peeters C."/>
        </authorList>
    </citation>
    <scope>NUCLEOTIDE SEQUENCE [LARGE SCALE GENOMIC DNA]</scope>
    <source>
        <strain evidence="1">LMG 29317</strain>
    </source>
</reference>
<sequence>MKNPLQQMLEAGVIPTAAFPANSRYAATATQTYTFADGRTASYLARRFVPDPALFSVIGQVQVRQNDRLDLIASTYLGDPILFWRIADANGAVRPADLLTEGNTLSITLPQSVPGGTGA</sequence>
<dbReference type="Proteomes" id="UP000055019">
    <property type="component" value="Unassembled WGS sequence"/>
</dbReference>
<proteinExistence type="predicted"/>
<evidence type="ECO:0000313" key="2">
    <source>
        <dbReference type="Proteomes" id="UP000055019"/>
    </source>
</evidence>
<dbReference type="RefSeq" id="WP_061150362.1">
    <property type="nucleotide sequence ID" value="NZ_FCOM02000039.1"/>
</dbReference>
<comment type="caution">
    <text evidence="1">The sequence shown here is derived from an EMBL/GenBank/DDBJ whole genome shotgun (WGS) entry which is preliminary data.</text>
</comment>
<evidence type="ECO:0000313" key="1">
    <source>
        <dbReference type="EMBL" id="SAL81973.1"/>
    </source>
</evidence>
<gene>
    <name evidence="1" type="ORF">AWB74_06115</name>
</gene>
<dbReference type="EMBL" id="FCOM02000039">
    <property type="protein sequence ID" value="SAL81973.1"/>
    <property type="molecule type" value="Genomic_DNA"/>
</dbReference>
<name>A0A158KML7_9BURK</name>
<dbReference type="AlphaFoldDB" id="A0A158KML7"/>
<keyword evidence="2" id="KW-1185">Reference proteome</keyword>
<dbReference type="OrthoDB" id="9809850at2"/>
<organism evidence="1 2">
    <name type="scientific">Caballeronia arvi</name>
    <dbReference type="NCBI Taxonomy" id="1777135"/>
    <lineage>
        <taxon>Bacteria</taxon>
        <taxon>Pseudomonadati</taxon>
        <taxon>Pseudomonadota</taxon>
        <taxon>Betaproteobacteria</taxon>
        <taxon>Burkholderiales</taxon>
        <taxon>Burkholderiaceae</taxon>
        <taxon>Caballeronia</taxon>
    </lineage>
</organism>
<protein>
    <recommendedName>
        <fullName evidence="3">LysM domain-containing protein</fullName>
    </recommendedName>
</protein>
<accession>A0A158KML7</accession>